<name>A0A2Y8ZY66_9MICO</name>
<dbReference type="AlphaFoldDB" id="A0A2Y8ZY66"/>
<protein>
    <submittedName>
        <fullName evidence="1">Arabinogalactan oligomer / maltooligosaccharide transport system permease protein</fullName>
    </submittedName>
</protein>
<evidence type="ECO:0000313" key="2">
    <source>
        <dbReference type="Proteomes" id="UP000250222"/>
    </source>
</evidence>
<accession>A0A2Y8ZY66</accession>
<reference evidence="1 2" key="1">
    <citation type="submission" date="2016-10" db="EMBL/GenBank/DDBJ databases">
        <authorList>
            <person name="Cai Z."/>
        </authorList>
    </citation>
    <scope>NUCLEOTIDE SEQUENCE [LARGE SCALE GENOMIC DNA]</scope>
    <source>
        <strain evidence="1 2">CGMCC 1.10826</strain>
    </source>
</reference>
<organism evidence="1 2">
    <name type="scientific">Georgenia satyanarayanai</name>
    <dbReference type="NCBI Taxonomy" id="860221"/>
    <lineage>
        <taxon>Bacteria</taxon>
        <taxon>Bacillati</taxon>
        <taxon>Actinomycetota</taxon>
        <taxon>Actinomycetes</taxon>
        <taxon>Micrococcales</taxon>
        <taxon>Bogoriellaceae</taxon>
        <taxon>Georgenia</taxon>
    </lineage>
</organism>
<keyword evidence="2" id="KW-1185">Reference proteome</keyword>
<dbReference type="EMBL" id="UETB01000001">
    <property type="protein sequence ID" value="SSA36506.1"/>
    <property type="molecule type" value="Genomic_DNA"/>
</dbReference>
<proteinExistence type="predicted"/>
<dbReference type="Proteomes" id="UP000250222">
    <property type="component" value="Unassembled WGS sequence"/>
</dbReference>
<evidence type="ECO:0000313" key="1">
    <source>
        <dbReference type="EMBL" id="SSA36506.1"/>
    </source>
</evidence>
<sequence>MVAAVPILVLFLSLQRYIVGGLSAGSVKG</sequence>
<gene>
    <name evidence="1" type="ORF">SAMN05216184_101169</name>
</gene>